<dbReference type="Gene3D" id="3.40.50.150">
    <property type="entry name" value="Vaccinia Virus protein VP39"/>
    <property type="match status" value="1"/>
</dbReference>
<reference evidence="5" key="1">
    <citation type="submission" date="2022-12" db="EMBL/GenBank/DDBJ databases">
        <authorList>
            <person name="Petersen C."/>
        </authorList>
    </citation>
    <scope>NUCLEOTIDE SEQUENCE</scope>
    <source>
        <strain evidence="5">IBT 15544</strain>
    </source>
</reference>
<evidence type="ECO:0000313" key="5">
    <source>
        <dbReference type="EMBL" id="KAJ5215889.1"/>
    </source>
</evidence>
<accession>A0A9W9NBK5</accession>
<dbReference type="GO" id="GO:0032259">
    <property type="term" value="P:methylation"/>
    <property type="evidence" value="ECO:0007669"/>
    <property type="project" value="UniProtKB-KW"/>
</dbReference>
<dbReference type="PANTHER" id="PTHR43397">
    <property type="entry name" value="ERGOTHIONEINE BIOSYNTHESIS PROTEIN 1"/>
    <property type="match status" value="1"/>
</dbReference>
<evidence type="ECO:0000256" key="3">
    <source>
        <dbReference type="ARBA" id="ARBA00022679"/>
    </source>
</evidence>
<dbReference type="GO" id="GO:0008168">
    <property type="term" value="F:methyltransferase activity"/>
    <property type="evidence" value="ECO:0007669"/>
    <property type="project" value="UniProtKB-KW"/>
</dbReference>
<dbReference type="Pfam" id="PF10017">
    <property type="entry name" value="Methyltransf_33"/>
    <property type="match status" value="1"/>
</dbReference>
<dbReference type="InterPro" id="IPR051128">
    <property type="entry name" value="EgtD_Methyltrsf_superfamily"/>
</dbReference>
<dbReference type="OrthoDB" id="659at2759"/>
<dbReference type="GeneID" id="83176659"/>
<organism evidence="5 6">
    <name type="scientific">Penicillium cinerascens</name>
    <dbReference type="NCBI Taxonomy" id="70096"/>
    <lineage>
        <taxon>Eukaryota</taxon>
        <taxon>Fungi</taxon>
        <taxon>Dikarya</taxon>
        <taxon>Ascomycota</taxon>
        <taxon>Pezizomycotina</taxon>
        <taxon>Eurotiomycetes</taxon>
        <taxon>Eurotiomycetidae</taxon>
        <taxon>Eurotiales</taxon>
        <taxon>Aspergillaceae</taxon>
        <taxon>Penicillium</taxon>
    </lineage>
</organism>
<evidence type="ECO:0000259" key="4">
    <source>
        <dbReference type="Pfam" id="PF10017"/>
    </source>
</evidence>
<dbReference type="InterPro" id="IPR017804">
    <property type="entry name" value="MeTrfase_EgtD-like"/>
</dbReference>
<proteinExistence type="inferred from homology"/>
<dbReference type="Proteomes" id="UP001150904">
    <property type="component" value="Unassembled WGS sequence"/>
</dbReference>
<name>A0A9W9NBK5_9EURO</name>
<evidence type="ECO:0000313" key="6">
    <source>
        <dbReference type="Proteomes" id="UP001150904"/>
    </source>
</evidence>
<sequence length="350" mass="39495">MTIQTYEIERKAQTRTHLEAELTKSLSADERHLPSLCLWDQQGLQLFEDITHSEDYYPFAAEVSLLRGNVDNLLDHISEGGAILELGSGSLEKTDILLQGLSHLQRHVDYYALDVSPSELYRTLNAIEDKLGDNSTVKCHPLVCTYEESLVWLKQNPVLDGRDVIVLWLGSSMANETPETIQRLLRSFKAASESSQIGKLTFLIGIDGCKDITRISRAYDLSNGLSRRFAMNGIANINSIMGYNVFDPKDWVFRGLWNSKQSRYETCLSPVRDIALQIGRQAIHLKSSELVRLIYSQKWDRGDMERILEGTGFGITKCWKNPEGGYGTSLSTAQVLQHTHIPGLVLYQLE</sequence>
<evidence type="ECO:0000256" key="2">
    <source>
        <dbReference type="ARBA" id="ARBA00022603"/>
    </source>
</evidence>
<reference evidence="5" key="2">
    <citation type="journal article" date="2023" name="IMA Fungus">
        <title>Comparative genomic study of the Penicillium genus elucidates a diverse pangenome and 15 lateral gene transfer events.</title>
        <authorList>
            <person name="Petersen C."/>
            <person name="Sorensen T."/>
            <person name="Nielsen M.R."/>
            <person name="Sondergaard T.E."/>
            <person name="Sorensen J.L."/>
            <person name="Fitzpatrick D.A."/>
            <person name="Frisvad J.C."/>
            <person name="Nielsen K.L."/>
        </authorList>
    </citation>
    <scope>NUCLEOTIDE SEQUENCE</scope>
    <source>
        <strain evidence="5">IBT 15544</strain>
    </source>
</reference>
<protein>
    <recommendedName>
        <fullName evidence="4">Histidine-specific methyltransferase SAM-dependent domain-containing protein</fullName>
    </recommendedName>
</protein>
<keyword evidence="3" id="KW-0808">Transferase</keyword>
<keyword evidence="6" id="KW-1185">Reference proteome</keyword>
<dbReference type="EMBL" id="JAPQKR010000005">
    <property type="protein sequence ID" value="KAJ5215889.1"/>
    <property type="molecule type" value="Genomic_DNA"/>
</dbReference>
<dbReference type="InterPro" id="IPR019257">
    <property type="entry name" value="MeTrfase_dom"/>
</dbReference>
<dbReference type="InterPro" id="IPR029063">
    <property type="entry name" value="SAM-dependent_MTases_sf"/>
</dbReference>
<dbReference type="PIRSF" id="PIRSF018005">
    <property type="entry name" value="UCP018005"/>
    <property type="match status" value="1"/>
</dbReference>
<comment type="caution">
    <text evidence="5">The sequence shown here is derived from an EMBL/GenBank/DDBJ whole genome shotgun (WGS) entry which is preliminary data.</text>
</comment>
<dbReference type="PANTHER" id="PTHR43397:SF2">
    <property type="entry name" value="HISTIDINE-SPECIFIC METHYLTRANSFERASE SAM-DEPENDENT DOMAIN-CONTAINING PROTEIN"/>
    <property type="match status" value="1"/>
</dbReference>
<dbReference type="RefSeq" id="XP_058311702.1">
    <property type="nucleotide sequence ID" value="XM_058449358.1"/>
</dbReference>
<dbReference type="AlphaFoldDB" id="A0A9W9NBK5"/>
<evidence type="ECO:0000256" key="1">
    <source>
        <dbReference type="ARBA" id="ARBA00008361"/>
    </source>
</evidence>
<keyword evidence="2" id="KW-0489">Methyltransferase</keyword>
<gene>
    <name evidence="5" type="ORF">N7498_002296</name>
</gene>
<comment type="similarity">
    <text evidence="1">Belongs to the methyltransferase superfamily.</text>
</comment>
<feature type="domain" description="Histidine-specific methyltransferase SAM-dependent" evidence="4">
    <location>
        <begin position="19"/>
        <end position="330"/>
    </location>
</feature>
<dbReference type="NCBIfam" id="TIGR03439">
    <property type="entry name" value="methyl_EasF"/>
    <property type="match status" value="1"/>
</dbReference>
<dbReference type="InterPro" id="IPR017805">
    <property type="entry name" value="SAM_MeTrfase_EasF-type_put"/>
</dbReference>